<comment type="caution">
    <text evidence="1">The sequence shown here is derived from an EMBL/GenBank/DDBJ whole genome shotgun (WGS) entry which is preliminary data.</text>
</comment>
<dbReference type="AlphaFoldDB" id="A0A549T0U3"/>
<gene>
    <name evidence="1" type="ORF">FNA46_20045</name>
</gene>
<proteinExistence type="predicted"/>
<dbReference type="EMBL" id="VJMG01000065">
    <property type="protein sequence ID" value="TRL35495.1"/>
    <property type="molecule type" value="Genomic_DNA"/>
</dbReference>
<name>A0A549T0U3_9HYPH</name>
<sequence length="71" mass="7322">MARRKAAAQAAPAGDDGRTIYAVAKGVDMVNGHPVTEGAVRLTTAEALYDQALGRISPQPAVQDGTSDDRA</sequence>
<reference evidence="1 2" key="1">
    <citation type="submission" date="2019-07" db="EMBL/GenBank/DDBJ databases">
        <title>Ln-dependent methylotrophs.</title>
        <authorList>
            <person name="Tani A."/>
        </authorList>
    </citation>
    <scope>NUCLEOTIDE SEQUENCE [LARGE SCALE GENOMIC DNA]</scope>
    <source>
        <strain evidence="1 2">SM12</strain>
    </source>
</reference>
<organism evidence="1 2">
    <name type="scientific">Rhizobium straminoryzae</name>
    <dbReference type="NCBI Taxonomy" id="1387186"/>
    <lineage>
        <taxon>Bacteria</taxon>
        <taxon>Pseudomonadati</taxon>
        <taxon>Pseudomonadota</taxon>
        <taxon>Alphaproteobacteria</taxon>
        <taxon>Hyphomicrobiales</taxon>
        <taxon>Rhizobiaceae</taxon>
        <taxon>Rhizobium/Agrobacterium group</taxon>
        <taxon>Rhizobium</taxon>
    </lineage>
</organism>
<accession>A0A549T0U3</accession>
<dbReference type="Proteomes" id="UP000316801">
    <property type="component" value="Unassembled WGS sequence"/>
</dbReference>
<keyword evidence="2" id="KW-1185">Reference proteome</keyword>
<evidence type="ECO:0000313" key="1">
    <source>
        <dbReference type="EMBL" id="TRL35495.1"/>
    </source>
</evidence>
<protein>
    <submittedName>
        <fullName evidence="1">Uncharacterized protein</fullName>
    </submittedName>
</protein>
<evidence type="ECO:0000313" key="2">
    <source>
        <dbReference type="Proteomes" id="UP000316801"/>
    </source>
</evidence>
<dbReference type="RefSeq" id="WP_143126985.1">
    <property type="nucleotide sequence ID" value="NZ_VJMG01000065.1"/>
</dbReference>